<feature type="compositionally biased region" description="Low complexity" evidence="1">
    <location>
        <begin position="849"/>
        <end position="861"/>
    </location>
</feature>
<feature type="compositionally biased region" description="Basic and acidic residues" evidence="1">
    <location>
        <begin position="89"/>
        <end position="100"/>
    </location>
</feature>
<dbReference type="CDD" id="cd13170">
    <property type="entry name" value="RanBD_NUP50"/>
    <property type="match status" value="1"/>
</dbReference>
<feature type="region of interest" description="Disordered" evidence="1">
    <location>
        <begin position="690"/>
        <end position="766"/>
    </location>
</feature>
<feature type="compositionally biased region" description="Basic and acidic residues" evidence="1">
    <location>
        <begin position="862"/>
        <end position="878"/>
    </location>
</feature>
<dbReference type="EMBL" id="JAFJYH010000029">
    <property type="protein sequence ID" value="KAG4423804.1"/>
    <property type="molecule type" value="Genomic_DNA"/>
</dbReference>
<feature type="compositionally biased region" description="Polar residues" evidence="1">
    <location>
        <begin position="1427"/>
        <end position="1447"/>
    </location>
</feature>
<dbReference type="Gene3D" id="2.30.29.30">
    <property type="entry name" value="Pleckstrin-homology domain (PH domain)/Phosphotyrosine-binding domain (PTB)"/>
    <property type="match status" value="1"/>
</dbReference>
<feature type="region of interest" description="Disordered" evidence="1">
    <location>
        <begin position="784"/>
        <end position="911"/>
    </location>
</feature>
<dbReference type="Proteomes" id="UP000664132">
    <property type="component" value="Unassembled WGS sequence"/>
</dbReference>
<dbReference type="OrthoDB" id="185618at2759"/>
<feature type="compositionally biased region" description="Polar residues" evidence="1">
    <location>
        <begin position="1350"/>
        <end position="1372"/>
    </location>
</feature>
<protein>
    <recommendedName>
        <fullName evidence="2">RanBD1 domain-containing protein</fullName>
    </recommendedName>
</protein>
<feature type="region of interest" description="Disordered" evidence="1">
    <location>
        <begin position="923"/>
        <end position="1029"/>
    </location>
</feature>
<feature type="compositionally biased region" description="Polar residues" evidence="1">
    <location>
        <begin position="406"/>
        <end position="429"/>
    </location>
</feature>
<dbReference type="InterPro" id="IPR011993">
    <property type="entry name" value="PH-like_dom_sf"/>
</dbReference>
<feature type="compositionally biased region" description="Polar residues" evidence="1">
    <location>
        <begin position="1201"/>
        <end position="1210"/>
    </location>
</feature>
<dbReference type="InterPro" id="IPR053074">
    <property type="entry name" value="NPC_Nucleoporin"/>
</dbReference>
<feature type="compositionally biased region" description="Gly residues" evidence="1">
    <location>
        <begin position="46"/>
        <end position="56"/>
    </location>
</feature>
<dbReference type="Pfam" id="PF00638">
    <property type="entry name" value="Ran_BP1"/>
    <property type="match status" value="1"/>
</dbReference>
<feature type="compositionally biased region" description="Basic and acidic residues" evidence="1">
    <location>
        <begin position="1002"/>
        <end position="1020"/>
    </location>
</feature>
<feature type="compositionally biased region" description="Polar residues" evidence="1">
    <location>
        <begin position="499"/>
        <end position="509"/>
    </location>
</feature>
<feature type="compositionally biased region" description="Polar residues" evidence="1">
    <location>
        <begin position="945"/>
        <end position="955"/>
    </location>
</feature>
<name>A0A8H8BU49_9HELO</name>
<feature type="compositionally biased region" description="Polar residues" evidence="1">
    <location>
        <begin position="245"/>
        <end position="257"/>
    </location>
</feature>
<feature type="region of interest" description="Disordered" evidence="1">
    <location>
        <begin position="1"/>
        <end position="590"/>
    </location>
</feature>
<feature type="compositionally biased region" description="Polar residues" evidence="1">
    <location>
        <begin position="539"/>
        <end position="556"/>
    </location>
</feature>
<reference evidence="3" key="1">
    <citation type="submission" date="2021-02" db="EMBL/GenBank/DDBJ databases">
        <title>Genome sequence Cadophora malorum strain M34.</title>
        <authorList>
            <person name="Stefanovic E."/>
            <person name="Vu D."/>
            <person name="Scully C."/>
            <person name="Dijksterhuis J."/>
            <person name="Roader J."/>
            <person name="Houbraken J."/>
        </authorList>
    </citation>
    <scope>NUCLEOTIDE SEQUENCE</scope>
    <source>
        <strain evidence="3">M34</strain>
    </source>
</reference>
<dbReference type="SUPFAM" id="SSF50729">
    <property type="entry name" value="PH domain-like"/>
    <property type="match status" value="1"/>
</dbReference>
<feature type="compositionally biased region" description="Low complexity" evidence="1">
    <location>
        <begin position="210"/>
        <end position="226"/>
    </location>
</feature>
<feature type="compositionally biased region" description="Basic and acidic residues" evidence="1">
    <location>
        <begin position="1253"/>
        <end position="1268"/>
    </location>
</feature>
<accession>A0A8H8BU49</accession>
<evidence type="ECO:0000313" key="4">
    <source>
        <dbReference type="Proteomes" id="UP000664132"/>
    </source>
</evidence>
<feature type="compositionally biased region" description="Polar residues" evidence="1">
    <location>
        <begin position="747"/>
        <end position="766"/>
    </location>
</feature>
<feature type="compositionally biased region" description="Low complexity" evidence="1">
    <location>
        <begin position="141"/>
        <end position="152"/>
    </location>
</feature>
<evidence type="ECO:0000313" key="3">
    <source>
        <dbReference type="EMBL" id="KAG4423804.1"/>
    </source>
</evidence>
<feature type="compositionally biased region" description="Polar residues" evidence="1">
    <location>
        <begin position="690"/>
        <end position="702"/>
    </location>
</feature>
<feature type="compositionally biased region" description="Polar residues" evidence="1">
    <location>
        <begin position="105"/>
        <end position="137"/>
    </location>
</feature>
<feature type="compositionally biased region" description="Polar residues" evidence="1">
    <location>
        <begin position="347"/>
        <end position="399"/>
    </location>
</feature>
<feature type="compositionally biased region" description="Polar residues" evidence="1">
    <location>
        <begin position="1316"/>
        <end position="1325"/>
    </location>
</feature>
<feature type="compositionally biased region" description="Low complexity" evidence="1">
    <location>
        <begin position="326"/>
        <end position="337"/>
    </location>
</feature>
<feature type="compositionally biased region" description="Polar residues" evidence="1">
    <location>
        <begin position="1236"/>
        <end position="1250"/>
    </location>
</feature>
<feature type="compositionally biased region" description="Polar residues" evidence="1">
    <location>
        <begin position="1074"/>
        <end position="1085"/>
    </location>
</feature>
<sequence>MDAPQRANAAQLAARNIKAKPKGRTGRTVTGSRPDSVPQFAQPSQNGGGMFGGSIQGSGSFDFAAPGGMNFAARSFGSNATPSPDVSDNEGRFPGDDRAMKRQFGGSSTIQQNQPAAQQSGPFGQSSVNPFGASTAQPAPGGNIFSFGNSSGPAMSNNFNGGNAPASNPFSFGGVSQPVPASPSISFGSGPADSKTANSPFQFGQQATTQPQSFNSPFNFNSSASQEKPATSQPQIPTPVFSFGSPAQQNTSQSQAPKSPFTFGAPAQQNNPQPQAPKSPFTFGSTAQQNDPQPQPPKSPFTFGSTTAQEKPAASPFVFGQSPTPSSSSGVNFGSQSATAPPLSKLFGNSTSQPAQSLNTLGSAAPTSNTFGSTTIAPPPTNNLFGSREQSPAATSNNLFGGPPSNAASTSGPSSTPNLFGEQKSSAPSNIFGGLNKPSSTADVFGSTVKASPPANDLFGKANSEQSGTRDLFGTLNKPVNESVKQHKANSGVGGGSNGDASAISNAESDSAFKKGPAPSFAQSSPSNNTNNGAMNGNKSQIQSTSSLQHTPNISSPLKDAPMAASQPPSSGMSPTLPQSSKSLQQTPQPSVKVDFLGTSFHLPANHPALASGPDPFNISDEQIAKVLPTDLKDDVQVQANWITKYRIDAMNQAMSAMFEALPADVNPRPTLLRYIKLRGKLVEEHNARQDQFSQSGTNQNDSAKDNAVNPFRITGRAVPGQTPSKRKLAEDGDQENENPSKRTKEQPTQGQRPATSETKPQANGTGISAASKALHEPNALKSAALSQHGNPSSNLTTPSPMKNKRKAESQITKDTEEASPLRQIKTPRLNGSTVGSNTSNIFKNILDSPSPSKPSRPAKFSPEKKTAPLPEPKEDTPRINPFGKLPVPASPPKSIPSLAPSTASATFTPKAAPVSSSLFASLSTPSAKSTFTPKTSSTPGLFGATTSTETNSFTPKAANPFSPKPAAEFSKDSASVAKESTLKPPTFSTGPVDFLAQFGKKASEDKEDNEKKLLQKAIDEDYDSDDGDLEEFKAKYHEKRKAELKSLEDLAKNARNAFVPKTNRADSGKPLSKSLTPEPSTKAASSKPFFGQNNATQGSGNSVFSSLNVSRTSTPGPLGSSTGSVLDGHASNKPISFGGNIFGHLSDADSGKGNDADDESADEDTDGDEENRDPNYHPGDDASGPGTPASETGDGIASAKKTNFLSNYGTPKANPFVSGSSTPGGGLFGRVGSKEPTTQKEQSGTSTPGRSIFDRIGSKDTSTEKEQAGTTTPGGSLFDRITKDSNGNPVRHISTEEKENTQPSTSNIFKHAGSPFSNPFNNTPGVPADQTWKPDSPIRFGAAADTEKGTSAPTVSITAATPTKTGNTSNIFGGPTSAPVSSLFGSKDSKPAPSNLFGSSSGAKGPASANVGFGFGAPSVTSSLFPSAAGSANTSRATSPGVTTDADSGVDGDPDAEVHEQINLTSGGPGEENEEVLFEVRAKALMFTTTAEEGSKWTTKGLGPLRVLQDKDTKAVRMLLRADPLGTVVLNKALLSQVTYEAAAKTVKLLANADDGKSLETWLLQVKTVDLAKELAEVLERNKSF</sequence>
<feature type="compositionally biased region" description="Polar residues" evidence="1">
    <location>
        <begin position="282"/>
        <end position="292"/>
    </location>
</feature>
<feature type="compositionally biased region" description="Polar residues" evidence="1">
    <location>
        <begin position="785"/>
        <end position="801"/>
    </location>
</feature>
<feature type="compositionally biased region" description="Polar residues" evidence="1">
    <location>
        <begin position="153"/>
        <end position="170"/>
    </location>
</feature>
<evidence type="ECO:0000256" key="1">
    <source>
        <dbReference type="SAM" id="MobiDB-lite"/>
    </source>
</evidence>
<dbReference type="PANTHER" id="PTHR38697:SF1">
    <property type="entry name" value="NUCLEAR PORE COMPLEX PROTEIN SIMILAR TO S. CEREVISIAE NUP2 (EUROFUNG)"/>
    <property type="match status" value="1"/>
</dbReference>
<feature type="compositionally biased region" description="Low complexity" evidence="1">
    <location>
        <begin position="1"/>
        <end position="16"/>
    </location>
</feature>
<gene>
    <name evidence="3" type="ORF">IFR04_003100</name>
</gene>
<dbReference type="PANTHER" id="PTHR38697">
    <property type="entry name" value="NUCLEAR PORE COMPLEX PROTEIN SIMILAR TO S. CEREVISIAE NUP2 (EUROFUNG)"/>
    <property type="match status" value="1"/>
</dbReference>
<feature type="region of interest" description="Disordered" evidence="1">
    <location>
        <begin position="1056"/>
        <end position="1406"/>
    </location>
</feature>
<feature type="compositionally biased region" description="Polar residues" evidence="1">
    <location>
        <begin position="27"/>
        <end position="45"/>
    </location>
</feature>
<feature type="compositionally biased region" description="Polar residues" evidence="1">
    <location>
        <begin position="567"/>
        <end position="590"/>
    </location>
</feature>
<keyword evidence="4" id="KW-1185">Reference proteome</keyword>
<feature type="region of interest" description="Disordered" evidence="1">
    <location>
        <begin position="1427"/>
        <end position="1473"/>
    </location>
</feature>
<feature type="compositionally biased region" description="Polar residues" evidence="1">
    <location>
        <begin position="76"/>
        <end position="86"/>
    </location>
</feature>
<feature type="compositionally biased region" description="Basic and acidic residues" evidence="1">
    <location>
        <begin position="807"/>
        <end position="817"/>
    </location>
</feature>
<proteinExistence type="predicted"/>
<feature type="compositionally biased region" description="Basic and acidic residues" evidence="1">
    <location>
        <begin position="1147"/>
        <end position="1156"/>
    </location>
</feature>
<feature type="domain" description="RanBD1" evidence="2">
    <location>
        <begin position="1452"/>
        <end position="1586"/>
    </location>
</feature>
<feature type="compositionally biased region" description="Low complexity" evidence="1">
    <location>
        <begin position="528"/>
        <end position="538"/>
    </location>
</feature>
<feature type="compositionally biased region" description="Polar residues" evidence="1">
    <location>
        <begin position="1092"/>
        <end position="1110"/>
    </location>
</feature>
<dbReference type="PROSITE" id="PS50196">
    <property type="entry name" value="RANBD1"/>
    <property type="match status" value="1"/>
</dbReference>
<feature type="compositionally biased region" description="Low complexity" evidence="1">
    <location>
        <begin position="1111"/>
        <end position="1125"/>
    </location>
</feature>
<dbReference type="InterPro" id="IPR000156">
    <property type="entry name" value="Ran_bind_dom"/>
</dbReference>
<feature type="compositionally biased region" description="Low complexity" evidence="1">
    <location>
        <begin position="923"/>
        <end position="940"/>
    </location>
</feature>
<feature type="compositionally biased region" description="Acidic residues" evidence="1">
    <location>
        <begin position="1157"/>
        <end position="1172"/>
    </location>
</feature>
<feature type="compositionally biased region" description="Polar residues" evidence="1">
    <location>
        <begin position="830"/>
        <end position="843"/>
    </location>
</feature>
<comment type="caution">
    <text evidence="3">The sequence shown here is derived from an EMBL/GenBank/DDBJ whole genome shotgun (WGS) entry which is preliminary data.</text>
</comment>
<feature type="compositionally biased region" description="Polar residues" evidence="1">
    <location>
        <begin position="195"/>
        <end position="209"/>
    </location>
</feature>
<evidence type="ECO:0000259" key="2">
    <source>
        <dbReference type="PROSITE" id="PS50196"/>
    </source>
</evidence>
<dbReference type="SMART" id="SM00160">
    <property type="entry name" value="RanBD"/>
    <property type="match status" value="1"/>
</dbReference>
<organism evidence="3 4">
    <name type="scientific">Cadophora malorum</name>
    <dbReference type="NCBI Taxonomy" id="108018"/>
    <lineage>
        <taxon>Eukaryota</taxon>
        <taxon>Fungi</taxon>
        <taxon>Dikarya</taxon>
        <taxon>Ascomycota</taxon>
        <taxon>Pezizomycotina</taxon>
        <taxon>Leotiomycetes</taxon>
        <taxon>Helotiales</taxon>
        <taxon>Ploettnerulaceae</taxon>
        <taxon>Cadophora</taxon>
    </lineage>
</organism>